<dbReference type="Pfam" id="PF08874">
    <property type="entry name" value="DUF1835"/>
    <property type="match status" value="1"/>
</dbReference>
<evidence type="ECO:0000313" key="3">
    <source>
        <dbReference type="Proteomes" id="UP001597438"/>
    </source>
</evidence>
<dbReference type="InterPro" id="IPR014973">
    <property type="entry name" value="DUF1835"/>
</dbReference>
<dbReference type="Proteomes" id="UP001597438">
    <property type="component" value="Unassembled WGS sequence"/>
</dbReference>
<evidence type="ECO:0000313" key="2">
    <source>
        <dbReference type="EMBL" id="MFD2831725.1"/>
    </source>
</evidence>
<comment type="caution">
    <text evidence="2">The sequence shown here is derived from an EMBL/GenBank/DDBJ whole genome shotgun (WGS) entry which is preliminary data.</text>
</comment>
<protein>
    <submittedName>
        <fullName evidence="2">DUF1835 domain-containing protein</fullName>
    </submittedName>
</protein>
<reference evidence="3" key="1">
    <citation type="journal article" date="2019" name="Int. J. Syst. Evol. Microbiol.">
        <title>The Global Catalogue of Microorganisms (GCM) 10K type strain sequencing project: providing services to taxonomists for standard genome sequencing and annotation.</title>
        <authorList>
            <consortium name="The Broad Institute Genomics Platform"/>
            <consortium name="The Broad Institute Genome Sequencing Center for Infectious Disease"/>
            <person name="Wu L."/>
            <person name="Ma J."/>
        </authorList>
    </citation>
    <scope>NUCLEOTIDE SEQUENCE [LARGE SCALE GENOMIC DNA]</scope>
    <source>
        <strain evidence="3">KCTC 52925</strain>
    </source>
</reference>
<dbReference type="RefSeq" id="WP_251741509.1">
    <property type="nucleotide sequence ID" value="NZ_JBHUOJ010000001.1"/>
</dbReference>
<evidence type="ECO:0000259" key="1">
    <source>
        <dbReference type="Pfam" id="PF08874"/>
    </source>
</evidence>
<dbReference type="EMBL" id="JBHUOJ010000001">
    <property type="protein sequence ID" value="MFD2831725.1"/>
    <property type="molecule type" value="Genomic_DNA"/>
</dbReference>
<name>A0ABW5WY26_9FLAO</name>
<proteinExistence type="predicted"/>
<accession>A0ABW5WY26</accession>
<organism evidence="2 3">
    <name type="scientific">Christiangramia antarctica</name>
    <dbReference type="NCBI Taxonomy" id="2058158"/>
    <lineage>
        <taxon>Bacteria</taxon>
        <taxon>Pseudomonadati</taxon>
        <taxon>Bacteroidota</taxon>
        <taxon>Flavobacteriia</taxon>
        <taxon>Flavobacteriales</taxon>
        <taxon>Flavobacteriaceae</taxon>
        <taxon>Christiangramia</taxon>
    </lineage>
</organism>
<gene>
    <name evidence="2" type="ORF">ACFSYS_00405</name>
</gene>
<sequence>MDKSTLHIVNGDSLASQMNELNLEGKVIIWRELLCEGPTRKTIDAEFFSQRKKFLYETYEISDQHYEDRFISEIEKLRDYNDYDKVVLWFEFDLFCHLNMLAAINFIGENKENVPVSLVCSRKLKGEKELKPLSQLSLKELSNHFDNRIELNEDDLEIARLIWELYCGNNPLKLKPLIKTKSNFEYLSSCIRAHVERFPNTETGINSLERNILKLIQNQNICNRNHLLGYSLEYQGYYGYSDHQMQRLLNKLEMFYEVQPNKIELTESGQQVLNAKKNFYRTLKNEEYFGGAKMYDFLYDSESHRLLKL</sequence>
<keyword evidence="3" id="KW-1185">Reference proteome</keyword>
<feature type="domain" description="DUF1835" evidence="1">
    <location>
        <begin position="6"/>
        <end position="90"/>
    </location>
</feature>